<organism evidence="1">
    <name type="scientific">Candidatus Methanogaster sp. ANME-2c ERB4</name>
    <dbReference type="NCBI Taxonomy" id="2759911"/>
    <lineage>
        <taxon>Archaea</taxon>
        <taxon>Methanobacteriati</taxon>
        <taxon>Methanobacteriota</taxon>
        <taxon>Stenosarchaea group</taxon>
        <taxon>Methanomicrobia</taxon>
        <taxon>Methanosarcinales</taxon>
        <taxon>ANME-2 cluster</taxon>
        <taxon>Candidatus Methanogasteraceae</taxon>
        <taxon>Candidatus Methanogaster</taxon>
    </lineage>
</organism>
<evidence type="ECO:0000313" key="1">
    <source>
        <dbReference type="EMBL" id="QNO45312.1"/>
    </source>
</evidence>
<reference evidence="1" key="1">
    <citation type="submission" date="2020-06" db="EMBL/GenBank/DDBJ databases">
        <title>Unique genomic features of the anaerobic methanotrophic archaea.</title>
        <authorList>
            <person name="Chadwick G.L."/>
            <person name="Skennerton C.T."/>
            <person name="Laso-Perez R."/>
            <person name="Leu A.O."/>
            <person name="Speth D.R."/>
            <person name="Yu H."/>
            <person name="Morgan-Lang C."/>
            <person name="Hatzenpichler R."/>
            <person name="Goudeau D."/>
            <person name="Malmstrom R."/>
            <person name="Brazelton W.J."/>
            <person name="Woyke T."/>
            <person name="Hallam S.J."/>
            <person name="Tyson G.W."/>
            <person name="Wegener G."/>
            <person name="Boetius A."/>
            <person name="Orphan V."/>
        </authorList>
    </citation>
    <scope>NUCLEOTIDE SEQUENCE</scope>
</reference>
<protein>
    <submittedName>
        <fullName evidence="1">Uncharacterized protein</fullName>
    </submittedName>
</protein>
<accession>A0A7G9YBC8</accession>
<dbReference type="AlphaFoldDB" id="A0A7G9YBC8"/>
<name>A0A7G9YBC8_9EURY</name>
<dbReference type="EMBL" id="MT631094">
    <property type="protein sequence ID" value="QNO45312.1"/>
    <property type="molecule type" value="Genomic_DNA"/>
</dbReference>
<proteinExistence type="predicted"/>
<gene>
    <name evidence="1" type="ORF">ENHEOKDH_00003</name>
</gene>
<sequence length="65" mass="7012">MDGFAMNTTKTTAHIPGPTFFVRLYPIPKAALAASAENETSPRLYAMVAGTPESLLNVATIRYPK</sequence>